<dbReference type="PaxDb" id="522772-Dacet_2600"/>
<dbReference type="KEGG" id="dap:Dacet_2600"/>
<dbReference type="PANTHER" id="PTHR17985:SF8">
    <property type="entry name" value="TRANSPORT AND GOLGI ORGANIZATION PROTEIN 2 HOMOLOG"/>
    <property type="match status" value="1"/>
</dbReference>
<dbReference type="RefSeq" id="WP_013011855.1">
    <property type="nucleotide sequence ID" value="NC_013943.1"/>
</dbReference>
<reference evidence="1 2" key="1">
    <citation type="journal article" date="2010" name="Stand. Genomic Sci.">
        <title>Complete genome sequence of Denitrovibrio acetiphilus type strain (N2460).</title>
        <authorList>
            <person name="Kiss H."/>
            <person name="Lang E."/>
            <person name="Lapidus A."/>
            <person name="Copeland A."/>
            <person name="Nolan M."/>
            <person name="Glavina Del Rio T."/>
            <person name="Chen F."/>
            <person name="Lucas S."/>
            <person name="Tice H."/>
            <person name="Cheng J.F."/>
            <person name="Han C."/>
            <person name="Goodwin L."/>
            <person name="Pitluck S."/>
            <person name="Liolios K."/>
            <person name="Pati A."/>
            <person name="Ivanova N."/>
            <person name="Mavromatis K."/>
            <person name="Chen A."/>
            <person name="Palaniappan K."/>
            <person name="Land M."/>
            <person name="Hauser L."/>
            <person name="Chang Y.J."/>
            <person name="Jeffries C.D."/>
            <person name="Detter J.C."/>
            <person name="Brettin T."/>
            <person name="Spring S."/>
            <person name="Rohde M."/>
            <person name="Goker M."/>
            <person name="Woyke T."/>
            <person name="Bristow J."/>
            <person name="Eisen J.A."/>
            <person name="Markowitz V."/>
            <person name="Hugenholtz P."/>
            <person name="Kyrpides N.C."/>
            <person name="Klenk H.P."/>
        </authorList>
    </citation>
    <scope>NUCLEOTIDE SEQUENCE [LARGE SCALE GENOMIC DNA]</scope>
    <source>
        <strain evidence="2">DSM 12809 / NBRC 114555 / N2460</strain>
    </source>
</reference>
<dbReference type="Proteomes" id="UP000002012">
    <property type="component" value="Chromosome"/>
</dbReference>
<dbReference type="OrthoDB" id="4380123at2"/>
<evidence type="ECO:0000313" key="1">
    <source>
        <dbReference type="EMBL" id="ADD69358.1"/>
    </source>
</evidence>
<sequence length="250" mass="28159">MCLILFAYNTHPEYKLILAANRDEFYKRPTRQAHWHGTNPGILSGIDKYAGGTWMGISENGRLAALTNYRNPADMQPHRASRGKLVYDFLKSSLNATSYSGVLTETAKQYNGYNLIFGDVDNLCYYSNKIGDVLELNTGIYGLSNHLLDTPWSKVTNGKTKLRSVINREFFTEDLLSMMHDETIAPDDQLPSTGISSEKEKMLSPMFIKSAEYGTRCTSVILVDRAGAVTFTERSFNSENTSDVSFRFRL</sequence>
<accession>D4H502</accession>
<evidence type="ECO:0000313" key="2">
    <source>
        <dbReference type="Proteomes" id="UP000002012"/>
    </source>
</evidence>
<evidence type="ECO:0008006" key="3">
    <source>
        <dbReference type="Google" id="ProtNLM"/>
    </source>
</evidence>
<name>D4H502_DENA2</name>
<protein>
    <recommendedName>
        <fullName evidence="3">NRDE family protein</fullName>
    </recommendedName>
</protein>
<gene>
    <name evidence="1" type="ordered locus">Dacet_2600</name>
</gene>
<dbReference type="InterPro" id="IPR008551">
    <property type="entry name" value="TANGO2"/>
</dbReference>
<dbReference type="InParanoid" id="D4H502"/>
<dbReference type="AlphaFoldDB" id="D4H502"/>
<dbReference type="PANTHER" id="PTHR17985">
    <property type="entry name" value="SER/THR-RICH PROTEIN T10 IN DGCR REGION"/>
    <property type="match status" value="1"/>
</dbReference>
<dbReference type="STRING" id="522772.Dacet_2600"/>
<organism evidence="1 2">
    <name type="scientific">Denitrovibrio acetiphilus (strain DSM 12809 / NBRC 114555 / N2460)</name>
    <dbReference type="NCBI Taxonomy" id="522772"/>
    <lineage>
        <taxon>Bacteria</taxon>
        <taxon>Pseudomonadati</taxon>
        <taxon>Deferribacterota</taxon>
        <taxon>Deferribacteres</taxon>
        <taxon>Deferribacterales</taxon>
        <taxon>Geovibrionaceae</taxon>
        <taxon>Denitrovibrio</taxon>
    </lineage>
</organism>
<keyword evidence="2" id="KW-1185">Reference proteome</keyword>
<dbReference type="HOGENOM" id="CLU_047037_1_1_0"/>
<dbReference type="EMBL" id="CP001968">
    <property type="protein sequence ID" value="ADD69358.1"/>
    <property type="molecule type" value="Genomic_DNA"/>
</dbReference>
<proteinExistence type="predicted"/>
<dbReference type="eggNOG" id="COG3332">
    <property type="taxonomic scope" value="Bacteria"/>
</dbReference>
<dbReference type="Pfam" id="PF05742">
    <property type="entry name" value="TANGO2"/>
    <property type="match status" value="1"/>
</dbReference>